<organism evidence="5 6">
    <name type="scientific">Prunus yedoensis var. nudiflora</name>
    <dbReference type="NCBI Taxonomy" id="2094558"/>
    <lineage>
        <taxon>Eukaryota</taxon>
        <taxon>Viridiplantae</taxon>
        <taxon>Streptophyta</taxon>
        <taxon>Embryophyta</taxon>
        <taxon>Tracheophyta</taxon>
        <taxon>Spermatophyta</taxon>
        <taxon>Magnoliopsida</taxon>
        <taxon>eudicotyledons</taxon>
        <taxon>Gunneridae</taxon>
        <taxon>Pentapetalae</taxon>
        <taxon>rosids</taxon>
        <taxon>fabids</taxon>
        <taxon>Rosales</taxon>
        <taxon>Rosaceae</taxon>
        <taxon>Amygdaloideae</taxon>
        <taxon>Amygdaleae</taxon>
        <taxon>Prunus</taxon>
    </lineage>
</organism>
<dbReference type="Gene3D" id="1.10.10.1420">
    <property type="entry name" value="DNA replication factor Cdt1, C-terminal WH domain"/>
    <property type="match status" value="1"/>
</dbReference>
<dbReference type="InterPro" id="IPR032054">
    <property type="entry name" value="Cdt1_C"/>
</dbReference>
<evidence type="ECO:0000256" key="3">
    <source>
        <dbReference type="SAM" id="MobiDB-lite"/>
    </source>
</evidence>
<dbReference type="CDD" id="cd08767">
    <property type="entry name" value="Cdt1_c"/>
    <property type="match status" value="1"/>
</dbReference>
<comment type="caution">
    <text evidence="5">The sequence shown here is derived from an EMBL/GenBank/DDBJ whole genome shotgun (WGS) entry which is preliminary data.</text>
</comment>
<evidence type="ECO:0000259" key="4">
    <source>
        <dbReference type="Pfam" id="PF16679"/>
    </source>
</evidence>
<feature type="compositionally biased region" description="Polar residues" evidence="3">
    <location>
        <begin position="100"/>
        <end position="120"/>
    </location>
</feature>
<keyword evidence="2" id="KW-0131">Cell cycle</keyword>
<gene>
    <name evidence="5" type="ORF">Pyn_19996</name>
</gene>
<dbReference type="GO" id="GO:0071163">
    <property type="term" value="P:DNA replication preinitiation complex assembly"/>
    <property type="evidence" value="ECO:0007669"/>
    <property type="project" value="InterPro"/>
</dbReference>
<dbReference type="PANTHER" id="PTHR28637:SF1">
    <property type="entry name" value="DNA REPLICATION FACTOR CDT1"/>
    <property type="match status" value="1"/>
</dbReference>
<comment type="similarity">
    <text evidence="1">Belongs to the Cdt1 family.</text>
</comment>
<dbReference type="GO" id="GO:0005634">
    <property type="term" value="C:nucleus"/>
    <property type="evidence" value="ECO:0007669"/>
    <property type="project" value="TreeGrafter"/>
</dbReference>
<reference evidence="5 6" key="1">
    <citation type="submission" date="2018-02" db="EMBL/GenBank/DDBJ databases">
        <title>Draft genome of wild Prunus yedoensis var. nudiflora.</title>
        <authorList>
            <person name="Baek S."/>
            <person name="Kim J.-H."/>
            <person name="Choi K."/>
            <person name="Kim G.-B."/>
            <person name="Cho A."/>
            <person name="Jang H."/>
            <person name="Shin C.-H."/>
            <person name="Yu H.-J."/>
            <person name="Mun J.-H."/>
        </authorList>
    </citation>
    <scope>NUCLEOTIDE SEQUENCE [LARGE SCALE GENOMIC DNA]</scope>
    <source>
        <strain evidence="6">cv. Jeju island</strain>
        <tissue evidence="5">Leaf</tissue>
    </source>
</reference>
<dbReference type="GO" id="GO:0070182">
    <property type="term" value="F:DNA polymerase binding"/>
    <property type="evidence" value="ECO:0007669"/>
    <property type="project" value="TreeGrafter"/>
</dbReference>
<feature type="domain" description="DNA replication factor Cdt1 C-terminal" evidence="4">
    <location>
        <begin position="166"/>
        <end position="250"/>
    </location>
</feature>
<evidence type="ECO:0000256" key="1">
    <source>
        <dbReference type="ARBA" id="ARBA00008356"/>
    </source>
</evidence>
<dbReference type="PANTHER" id="PTHR28637">
    <property type="entry name" value="DNA REPLICATION FACTOR CDT1"/>
    <property type="match status" value="1"/>
</dbReference>
<dbReference type="AlphaFoldDB" id="A0A314Z889"/>
<dbReference type="InterPro" id="IPR045173">
    <property type="entry name" value="Cdt1"/>
</dbReference>
<accession>A0A314Z889</accession>
<proteinExistence type="inferred from homology"/>
<dbReference type="GO" id="GO:0000278">
    <property type="term" value="P:mitotic cell cycle"/>
    <property type="evidence" value="ECO:0007669"/>
    <property type="project" value="TreeGrafter"/>
</dbReference>
<evidence type="ECO:0000313" key="5">
    <source>
        <dbReference type="EMBL" id="PQQ17822.1"/>
    </source>
</evidence>
<dbReference type="STRING" id="2094558.A0A314Z889"/>
<name>A0A314Z889_PRUYE</name>
<dbReference type="Proteomes" id="UP000250321">
    <property type="component" value="Unassembled WGS sequence"/>
</dbReference>
<dbReference type="OrthoDB" id="341730at2759"/>
<dbReference type="GO" id="GO:0030174">
    <property type="term" value="P:regulation of DNA-templated DNA replication initiation"/>
    <property type="evidence" value="ECO:0007669"/>
    <property type="project" value="InterPro"/>
</dbReference>
<dbReference type="Pfam" id="PF16679">
    <property type="entry name" value="CDT1_C"/>
    <property type="match status" value="1"/>
</dbReference>
<feature type="region of interest" description="Disordered" evidence="3">
    <location>
        <begin position="100"/>
        <end position="129"/>
    </location>
</feature>
<dbReference type="InterPro" id="IPR038090">
    <property type="entry name" value="Cdt1_C_WH_dom_sf"/>
</dbReference>
<protein>
    <submittedName>
        <fullName evidence="5">CDT1-like protein a chloroplastic</fullName>
    </submittedName>
</protein>
<keyword evidence="6" id="KW-1185">Reference proteome</keyword>
<sequence>MQSSQEVTRTDAQAPKISLPNSNLDAVCFIEETKTASSLYGQVPATPTKKIWPIKMMMVDDPHTCIGHPPKRCHMSPDDDSTSSPNKLVKRLPCSRSLKFNSPMKNKMSSPDDISTSSPNKLVRHPPCSRSLKFNTPVKNNMFEEEAVVLDDASSDSDVFDVLPEDLLQSLRDKERKAISQAKRRRQMISSLPELFNMIHFLFQSLNYSFMKKEDLVDKIIFSHSDIVDEGEVEEQLKLLVELVPEWISENLAPGRDLLVKINKISNPESIRARLEDAK</sequence>
<dbReference type="EMBL" id="PJQY01000135">
    <property type="protein sequence ID" value="PQQ17822.1"/>
    <property type="molecule type" value="Genomic_DNA"/>
</dbReference>
<dbReference type="GO" id="GO:0000076">
    <property type="term" value="P:DNA replication checkpoint signaling"/>
    <property type="evidence" value="ECO:0007669"/>
    <property type="project" value="TreeGrafter"/>
</dbReference>
<dbReference type="GO" id="GO:0003677">
    <property type="term" value="F:DNA binding"/>
    <property type="evidence" value="ECO:0007669"/>
    <property type="project" value="InterPro"/>
</dbReference>
<evidence type="ECO:0000256" key="2">
    <source>
        <dbReference type="ARBA" id="ARBA00023306"/>
    </source>
</evidence>
<evidence type="ECO:0000313" key="6">
    <source>
        <dbReference type="Proteomes" id="UP000250321"/>
    </source>
</evidence>